<gene>
    <name evidence="1" type="ORF">Tco_0625405</name>
</gene>
<dbReference type="EMBL" id="BQNB010008628">
    <property type="protein sequence ID" value="GJS52043.1"/>
    <property type="molecule type" value="Genomic_DNA"/>
</dbReference>
<reference evidence="1" key="2">
    <citation type="submission" date="2022-01" db="EMBL/GenBank/DDBJ databases">
        <authorList>
            <person name="Yamashiro T."/>
            <person name="Shiraishi A."/>
            <person name="Satake H."/>
            <person name="Nakayama K."/>
        </authorList>
    </citation>
    <scope>NUCLEOTIDE SEQUENCE</scope>
</reference>
<reference evidence="1" key="1">
    <citation type="journal article" date="2022" name="Int. J. Mol. Sci.">
        <title>Draft Genome of Tanacetum Coccineum: Genomic Comparison of Closely Related Tanacetum-Family Plants.</title>
        <authorList>
            <person name="Yamashiro T."/>
            <person name="Shiraishi A."/>
            <person name="Nakayama K."/>
            <person name="Satake H."/>
        </authorList>
    </citation>
    <scope>NUCLEOTIDE SEQUENCE</scope>
</reference>
<name>A0ABQ4WGT5_9ASTR</name>
<evidence type="ECO:0000313" key="1">
    <source>
        <dbReference type="EMBL" id="GJS52043.1"/>
    </source>
</evidence>
<protein>
    <submittedName>
        <fullName evidence="1">Uncharacterized protein</fullName>
    </submittedName>
</protein>
<organism evidence="1 2">
    <name type="scientific">Tanacetum coccineum</name>
    <dbReference type="NCBI Taxonomy" id="301880"/>
    <lineage>
        <taxon>Eukaryota</taxon>
        <taxon>Viridiplantae</taxon>
        <taxon>Streptophyta</taxon>
        <taxon>Embryophyta</taxon>
        <taxon>Tracheophyta</taxon>
        <taxon>Spermatophyta</taxon>
        <taxon>Magnoliopsida</taxon>
        <taxon>eudicotyledons</taxon>
        <taxon>Gunneridae</taxon>
        <taxon>Pentapetalae</taxon>
        <taxon>asterids</taxon>
        <taxon>campanulids</taxon>
        <taxon>Asterales</taxon>
        <taxon>Asteraceae</taxon>
        <taxon>Asteroideae</taxon>
        <taxon>Anthemideae</taxon>
        <taxon>Anthemidinae</taxon>
        <taxon>Tanacetum</taxon>
    </lineage>
</organism>
<keyword evidence="2" id="KW-1185">Reference proteome</keyword>
<proteinExistence type="predicted"/>
<evidence type="ECO:0000313" key="2">
    <source>
        <dbReference type="Proteomes" id="UP001151760"/>
    </source>
</evidence>
<dbReference type="Proteomes" id="UP001151760">
    <property type="component" value="Unassembled WGS sequence"/>
</dbReference>
<accession>A0ABQ4WGT5</accession>
<sequence length="174" mass="19732">MIARGAPNLAKRDIEFANYSGIIVGSAERAHKVNAPKTSKIFTNWMDFEASQSVAKFFLVVGTNDRCESSLLLQVTLTPHFRGGGDPSDRKLAFSILFWQRRYYESGILVHSLEKIMEYLARDDIPMGMEHQQEKHLAQDLDYETEFEQQEVERRLVLPLLAGGIVSFVTSGSY</sequence>
<comment type="caution">
    <text evidence="1">The sequence shown here is derived from an EMBL/GenBank/DDBJ whole genome shotgun (WGS) entry which is preliminary data.</text>
</comment>